<evidence type="ECO:0008006" key="3">
    <source>
        <dbReference type="Google" id="ProtNLM"/>
    </source>
</evidence>
<gene>
    <name evidence="1" type="ORF">PENDEC_c003G00725</name>
</gene>
<dbReference type="InterPro" id="IPR023213">
    <property type="entry name" value="CAT-like_dom_sf"/>
</dbReference>
<dbReference type="Proteomes" id="UP000191522">
    <property type="component" value="Unassembled WGS sequence"/>
</dbReference>
<dbReference type="OMA" id="RINEGIW"/>
<dbReference type="AlphaFoldDB" id="A0A1V6PJH7"/>
<evidence type="ECO:0000313" key="1">
    <source>
        <dbReference type="EMBL" id="OQD76857.1"/>
    </source>
</evidence>
<reference evidence="2" key="1">
    <citation type="journal article" date="2017" name="Nat. Microbiol.">
        <title>Global analysis of biosynthetic gene clusters reveals vast potential of secondary metabolite production in Penicillium species.</title>
        <authorList>
            <person name="Nielsen J.C."/>
            <person name="Grijseels S."/>
            <person name="Prigent S."/>
            <person name="Ji B."/>
            <person name="Dainat J."/>
            <person name="Nielsen K.F."/>
            <person name="Frisvad J.C."/>
            <person name="Workman M."/>
            <person name="Nielsen J."/>
        </authorList>
    </citation>
    <scope>NUCLEOTIDE SEQUENCE [LARGE SCALE GENOMIC DNA]</scope>
    <source>
        <strain evidence="2">IBT 11843</strain>
    </source>
</reference>
<sequence>MALDLTVLDKGLARFLENDLILIFHAGISLDEFKNAANVLLSTLPILGGKLNFLRTKIKPSRNEDNLSKFWQGTELDLHVDDVVKISSINDAVKKVELSHVKNFLDSKFNIIKLLRQCVVTIQTVVLLNGSILRFKVQGPFGDANAMLGIAKAYCSILDGYQPTKVSSFRPPLKLKDPLIEKAFEQSRYVNDSPIARLHAETFSMGWSAFLRRALGSIRQKLQDKARHNLRRVNMTLRIPQAAINTWADEAEKRGIRVTEHDLVLAFLYQQASIDPTLPSTFSIIMNIQRYLETEAAFGNPWFLIPVQSRQFNGLRSQNDTTALVDRAVHIRQTIDNAREPLCLHQIMEQHSRMQKGPLVPRKFASKSTQLVVASWAKQPFFDLKIQGNHPVLADASVNFSGLFRRLEFVVDDVLLLWKGDGHEDGYWVQGYLSTDLWERIANSLVEPV</sequence>
<accession>A0A1V6PJH7</accession>
<keyword evidence="2" id="KW-1185">Reference proteome</keyword>
<comment type="caution">
    <text evidence="1">The sequence shown here is derived from an EMBL/GenBank/DDBJ whole genome shotgun (WGS) entry which is preliminary data.</text>
</comment>
<protein>
    <recommendedName>
        <fullName evidence="3">Condensation domain-containing protein</fullName>
    </recommendedName>
</protein>
<organism evidence="1 2">
    <name type="scientific">Penicillium decumbens</name>
    <dbReference type="NCBI Taxonomy" id="69771"/>
    <lineage>
        <taxon>Eukaryota</taxon>
        <taxon>Fungi</taxon>
        <taxon>Dikarya</taxon>
        <taxon>Ascomycota</taxon>
        <taxon>Pezizomycotina</taxon>
        <taxon>Eurotiomycetes</taxon>
        <taxon>Eurotiomycetidae</taxon>
        <taxon>Eurotiales</taxon>
        <taxon>Aspergillaceae</taxon>
        <taxon>Penicillium</taxon>
    </lineage>
</organism>
<dbReference type="EMBL" id="MDYL01000003">
    <property type="protein sequence ID" value="OQD76857.1"/>
    <property type="molecule type" value="Genomic_DNA"/>
</dbReference>
<dbReference type="OrthoDB" id="4432909at2759"/>
<proteinExistence type="predicted"/>
<name>A0A1V6PJH7_PENDC</name>
<evidence type="ECO:0000313" key="2">
    <source>
        <dbReference type="Proteomes" id="UP000191522"/>
    </source>
</evidence>
<dbReference type="Gene3D" id="3.30.559.10">
    <property type="entry name" value="Chloramphenicol acetyltransferase-like domain"/>
    <property type="match status" value="1"/>
</dbReference>